<proteinExistence type="predicted"/>
<sequence length="93" mass="10870">MATHTKRRKSVTRGWRKQAPGKHQRTTMRKRCGKKCFLGAKGRFPICKKQTCKVDKRGVYAAFIRARQWGHSAIAKKAKKTLRKIRSMTQKRQ</sequence>
<feature type="region of interest" description="Disordered" evidence="1">
    <location>
        <begin position="1"/>
        <end position="27"/>
    </location>
</feature>
<evidence type="ECO:0000256" key="1">
    <source>
        <dbReference type="SAM" id="MobiDB-lite"/>
    </source>
</evidence>
<dbReference type="EMBL" id="MN740183">
    <property type="protein sequence ID" value="QHT92322.1"/>
    <property type="molecule type" value="Genomic_DNA"/>
</dbReference>
<evidence type="ECO:0000313" key="2">
    <source>
        <dbReference type="EMBL" id="QHT92322.1"/>
    </source>
</evidence>
<organism evidence="2">
    <name type="scientific">viral metagenome</name>
    <dbReference type="NCBI Taxonomy" id="1070528"/>
    <lineage>
        <taxon>unclassified sequences</taxon>
        <taxon>metagenomes</taxon>
        <taxon>organismal metagenomes</taxon>
    </lineage>
</organism>
<accession>A0A6C0IH86</accession>
<reference evidence="2" key="1">
    <citation type="journal article" date="2020" name="Nature">
        <title>Giant virus diversity and host interactions through global metagenomics.</title>
        <authorList>
            <person name="Schulz F."/>
            <person name="Roux S."/>
            <person name="Paez-Espino D."/>
            <person name="Jungbluth S."/>
            <person name="Walsh D.A."/>
            <person name="Denef V.J."/>
            <person name="McMahon K.D."/>
            <person name="Konstantinidis K.T."/>
            <person name="Eloe-Fadrosh E.A."/>
            <person name="Kyrpides N.C."/>
            <person name="Woyke T."/>
        </authorList>
    </citation>
    <scope>NUCLEOTIDE SEQUENCE</scope>
    <source>
        <strain evidence="2">GVMAG-M-3300023184-88</strain>
    </source>
</reference>
<protein>
    <submittedName>
        <fullName evidence="2">Uncharacterized protein</fullName>
    </submittedName>
</protein>
<name>A0A6C0IH86_9ZZZZ</name>
<dbReference type="AlphaFoldDB" id="A0A6C0IH86"/>